<feature type="region of interest" description="Disordered" evidence="1">
    <location>
        <begin position="1"/>
        <end position="30"/>
    </location>
</feature>
<sequence>MPETPSMPGLPIPGTVYPAPPEPPFPPLPPLPPRPPMYDVSADLPRVAPGRVFAAVAGTAVAAALLLPAGLSGIGIAVTGIIVLIAVFVGSPYRPGWGQLLTAAGIVALLAVPGWRSAEWLTVWYVLLAVAATGVLLISGRTLRDMAFAVVAPIVVSLRTSAWMTRAAGVAYLGSKVENPRAVLGVGVVTVVLVVVFGALFAGADAMFATLLSALTPDVDDPTVTANVAVGVVVGLFTAVGCYLRYARPRLTDHERTVAGDSWAWAVPTGTVLALFVAFLGTQAGAMIGGQDYVQDTANLTSAEYARSGFWQLFAVTALTILVVSVAWQRAARTTTRDRVLVRGILGGLCVATLLVVVSALHRMYLYIDAYGATRLRISVMAVELSLGAIVIALMVAGAGLGTRHLARVVGGLIIGAALAFAVYDPDAQIARINVDRYEASIARDEAPRIDTSYLSGLSPDATGQLLRLPTELQPCVLRLIAETAREKRGWTGFTVGRAQAKADLHDVELTSVDACPSPN</sequence>
<keyword evidence="4" id="KW-1185">Reference proteome</keyword>
<feature type="transmembrane region" description="Helical" evidence="2">
    <location>
        <begin position="406"/>
        <end position="424"/>
    </location>
</feature>
<evidence type="ECO:0000313" key="3">
    <source>
        <dbReference type="EMBL" id="MCP2177616.1"/>
    </source>
</evidence>
<evidence type="ECO:0000313" key="4">
    <source>
        <dbReference type="Proteomes" id="UP001206895"/>
    </source>
</evidence>
<feature type="transmembrane region" description="Helical" evidence="2">
    <location>
        <begin position="122"/>
        <end position="140"/>
    </location>
</feature>
<feature type="transmembrane region" description="Helical" evidence="2">
    <location>
        <begin position="265"/>
        <end position="289"/>
    </location>
</feature>
<gene>
    <name evidence="3" type="ORF">LX13_003444</name>
</gene>
<evidence type="ECO:0000256" key="2">
    <source>
        <dbReference type="SAM" id="Phobius"/>
    </source>
</evidence>
<keyword evidence="2" id="KW-0472">Membrane</keyword>
<accession>A0ABT1HIG2</accession>
<protein>
    <recommendedName>
        <fullName evidence="5">DUF4173 domain-containing protein</fullName>
    </recommendedName>
</protein>
<feature type="transmembrane region" description="Helical" evidence="2">
    <location>
        <begin position="182"/>
        <end position="204"/>
    </location>
</feature>
<feature type="transmembrane region" description="Helical" evidence="2">
    <location>
        <begin position="309"/>
        <end position="328"/>
    </location>
</feature>
<feature type="transmembrane region" description="Helical" evidence="2">
    <location>
        <begin position="224"/>
        <end position="244"/>
    </location>
</feature>
<dbReference type="Proteomes" id="UP001206895">
    <property type="component" value="Unassembled WGS sequence"/>
</dbReference>
<dbReference type="InterPro" id="IPR025291">
    <property type="entry name" value="DUF4153"/>
</dbReference>
<feature type="transmembrane region" description="Helical" evidence="2">
    <location>
        <begin position="97"/>
        <end position="115"/>
    </location>
</feature>
<dbReference type="EMBL" id="JAMTCJ010000003">
    <property type="protein sequence ID" value="MCP2177616.1"/>
    <property type="molecule type" value="Genomic_DNA"/>
</dbReference>
<keyword evidence="2" id="KW-1133">Transmembrane helix</keyword>
<feature type="compositionally biased region" description="Pro residues" evidence="1">
    <location>
        <begin position="18"/>
        <end position="30"/>
    </location>
</feature>
<proteinExistence type="predicted"/>
<dbReference type="RefSeq" id="WP_253662518.1">
    <property type="nucleotide sequence ID" value="NZ_BAAAJQ010000001.1"/>
</dbReference>
<keyword evidence="2" id="KW-0812">Transmembrane</keyword>
<feature type="transmembrane region" description="Helical" evidence="2">
    <location>
        <begin position="340"/>
        <end position="366"/>
    </location>
</feature>
<feature type="transmembrane region" description="Helical" evidence="2">
    <location>
        <begin position="74"/>
        <end position="91"/>
    </location>
</feature>
<name>A0ABT1HIG2_9NOCA</name>
<evidence type="ECO:0000256" key="1">
    <source>
        <dbReference type="SAM" id="MobiDB-lite"/>
    </source>
</evidence>
<dbReference type="Pfam" id="PF13687">
    <property type="entry name" value="DUF4153"/>
    <property type="match status" value="1"/>
</dbReference>
<comment type="caution">
    <text evidence="3">The sequence shown here is derived from an EMBL/GenBank/DDBJ whole genome shotgun (WGS) entry which is preliminary data.</text>
</comment>
<organism evidence="3 4">
    <name type="scientific">Williamsia maris</name>
    <dbReference type="NCBI Taxonomy" id="72806"/>
    <lineage>
        <taxon>Bacteria</taxon>
        <taxon>Bacillati</taxon>
        <taxon>Actinomycetota</taxon>
        <taxon>Actinomycetes</taxon>
        <taxon>Mycobacteriales</taxon>
        <taxon>Nocardiaceae</taxon>
        <taxon>Williamsia</taxon>
    </lineage>
</organism>
<feature type="transmembrane region" description="Helical" evidence="2">
    <location>
        <begin position="378"/>
        <end position="399"/>
    </location>
</feature>
<reference evidence="3 4" key="1">
    <citation type="submission" date="2022-06" db="EMBL/GenBank/DDBJ databases">
        <title>Genomic Encyclopedia of Archaeal and Bacterial Type Strains, Phase II (KMG-II): from individual species to whole genera.</title>
        <authorList>
            <person name="Goeker M."/>
        </authorList>
    </citation>
    <scope>NUCLEOTIDE SEQUENCE [LARGE SCALE GENOMIC DNA]</scope>
    <source>
        <strain evidence="3 4">DSM 44693</strain>
    </source>
</reference>
<evidence type="ECO:0008006" key="5">
    <source>
        <dbReference type="Google" id="ProtNLM"/>
    </source>
</evidence>